<dbReference type="Gene3D" id="1.20.1270.180">
    <property type="match status" value="1"/>
</dbReference>
<feature type="domain" description="Lysozyme inhibitor LprI-like N-terminal" evidence="2">
    <location>
        <begin position="41"/>
        <end position="137"/>
    </location>
</feature>
<dbReference type="EMBL" id="WHJF01000104">
    <property type="protein sequence ID" value="NHZ65913.1"/>
    <property type="molecule type" value="Genomic_DNA"/>
</dbReference>
<keyword evidence="1" id="KW-0732">Signal</keyword>
<feature type="chain" id="PRO_5045932035" evidence="1">
    <location>
        <begin position="20"/>
        <end position="149"/>
    </location>
</feature>
<evidence type="ECO:0000313" key="4">
    <source>
        <dbReference type="Proteomes" id="UP000610594"/>
    </source>
</evidence>
<organism evidence="3 4">
    <name type="scientific">Massilia genomosp. 1</name>
    <dbReference type="NCBI Taxonomy" id="2609280"/>
    <lineage>
        <taxon>Bacteria</taxon>
        <taxon>Pseudomonadati</taxon>
        <taxon>Pseudomonadota</taxon>
        <taxon>Betaproteobacteria</taxon>
        <taxon>Burkholderiales</taxon>
        <taxon>Oxalobacteraceae</taxon>
        <taxon>Telluria group</taxon>
        <taxon>Massilia</taxon>
    </lineage>
</organism>
<proteinExistence type="predicted"/>
<keyword evidence="4" id="KW-1185">Reference proteome</keyword>
<comment type="caution">
    <text evidence="3">The sequence shown here is derived from an EMBL/GenBank/DDBJ whole genome shotgun (WGS) entry which is preliminary data.</text>
</comment>
<dbReference type="Proteomes" id="UP000610594">
    <property type="component" value="Unassembled WGS sequence"/>
</dbReference>
<dbReference type="Pfam" id="PF07007">
    <property type="entry name" value="LprI"/>
    <property type="match status" value="1"/>
</dbReference>
<sequence>MRVITILILIALGSAPLCAATAKSAGPLQPIGALALCDQFSQADIRDCIAKQAATSAAVLKAAQAKVVAAMAKWDEDENYVNVARAKLKQANIVFVRYRESECGYATSLVGGAAGNSHEISRLACVADLNTQRAARLTRDAKFLIPRSS</sequence>
<gene>
    <name evidence="3" type="ORF">F1735_27040</name>
</gene>
<feature type="signal peptide" evidence="1">
    <location>
        <begin position="1"/>
        <end position="19"/>
    </location>
</feature>
<evidence type="ECO:0000313" key="3">
    <source>
        <dbReference type="EMBL" id="NHZ65913.1"/>
    </source>
</evidence>
<accession>A0ABX0N0P1</accession>
<dbReference type="InterPro" id="IPR009739">
    <property type="entry name" value="LprI-like_N"/>
</dbReference>
<evidence type="ECO:0000259" key="2">
    <source>
        <dbReference type="Pfam" id="PF07007"/>
    </source>
</evidence>
<evidence type="ECO:0000256" key="1">
    <source>
        <dbReference type="SAM" id="SignalP"/>
    </source>
</evidence>
<protein>
    <submittedName>
        <fullName evidence="3">DUF1311 domain-containing protein</fullName>
    </submittedName>
</protein>
<reference evidence="3 4" key="1">
    <citation type="submission" date="2019-10" db="EMBL/GenBank/DDBJ databases">
        <title>Taxonomy of Antarctic Massilia spp.: description of Massilia rubra sp. nov., Massilia aquatica sp. nov., Massilia mucilaginosa sp. nov., Massilia frigida sp. nov. isolated from streams, lakes and regoliths.</title>
        <authorList>
            <person name="Holochova P."/>
            <person name="Sedlacek I."/>
            <person name="Kralova S."/>
            <person name="Maslanova I."/>
            <person name="Busse H.-J."/>
            <person name="Stankova E."/>
            <person name="Vrbovska V."/>
            <person name="Kovarovic V."/>
            <person name="Bartak M."/>
            <person name="Svec P."/>
            <person name="Pantucek R."/>
        </authorList>
    </citation>
    <scope>NUCLEOTIDE SEQUENCE [LARGE SCALE GENOMIC DNA]</scope>
    <source>
        <strain evidence="3 4">CCM 8694</strain>
    </source>
</reference>
<name>A0ABX0N0P1_9BURK</name>
<dbReference type="RefSeq" id="WP_167239835.1">
    <property type="nucleotide sequence ID" value="NZ_WHJF01000104.1"/>
</dbReference>